<proteinExistence type="predicted"/>
<evidence type="ECO:0000313" key="2">
    <source>
        <dbReference type="Proteomes" id="UP001233999"/>
    </source>
</evidence>
<feature type="non-terminal residue" evidence="1">
    <location>
        <position position="68"/>
    </location>
</feature>
<protein>
    <submittedName>
        <fullName evidence="1">Uncharacterized protein</fullName>
    </submittedName>
</protein>
<keyword evidence="2" id="KW-1185">Reference proteome</keyword>
<reference evidence="1" key="1">
    <citation type="journal article" date="2023" name="IScience">
        <title>Live-bearing cockroach genome reveals convergent evolutionary mechanisms linked to viviparity in insects and beyond.</title>
        <authorList>
            <person name="Fouks B."/>
            <person name="Harrison M.C."/>
            <person name="Mikhailova A.A."/>
            <person name="Marchal E."/>
            <person name="English S."/>
            <person name="Carruthers M."/>
            <person name="Jennings E.C."/>
            <person name="Chiamaka E.L."/>
            <person name="Frigard R.A."/>
            <person name="Pippel M."/>
            <person name="Attardo G.M."/>
            <person name="Benoit J.B."/>
            <person name="Bornberg-Bauer E."/>
            <person name="Tobe S.S."/>
        </authorList>
    </citation>
    <scope>NUCLEOTIDE SEQUENCE</scope>
    <source>
        <strain evidence="1">Stay&amp;Tobe</strain>
    </source>
</reference>
<gene>
    <name evidence="1" type="ORF">L9F63_018244</name>
</gene>
<dbReference type="Proteomes" id="UP001233999">
    <property type="component" value="Unassembled WGS sequence"/>
</dbReference>
<dbReference type="EMBL" id="JASPKZ010005685">
    <property type="protein sequence ID" value="KAJ9588374.1"/>
    <property type="molecule type" value="Genomic_DNA"/>
</dbReference>
<feature type="non-terminal residue" evidence="1">
    <location>
        <position position="1"/>
    </location>
</feature>
<comment type="caution">
    <text evidence="1">The sequence shown here is derived from an EMBL/GenBank/DDBJ whole genome shotgun (WGS) entry which is preliminary data.</text>
</comment>
<evidence type="ECO:0000313" key="1">
    <source>
        <dbReference type="EMBL" id="KAJ9588374.1"/>
    </source>
</evidence>
<accession>A0AAD8EFX6</accession>
<reference evidence="1" key="2">
    <citation type="submission" date="2023-05" db="EMBL/GenBank/DDBJ databases">
        <authorList>
            <person name="Fouks B."/>
        </authorList>
    </citation>
    <scope>NUCLEOTIDE SEQUENCE</scope>
    <source>
        <strain evidence="1">Stay&amp;Tobe</strain>
        <tissue evidence="1">Testes</tissue>
    </source>
</reference>
<sequence>KCLLLVMEEHLIKTIGTLCQPCVTATFTPGTSVWYSSILEESVHGHLNPAVQCQLIDDCCATVEVGSI</sequence>
<dbReference type="AlphaFoldDB" id="A0AAD8EFX6"/>
<name>A0AAD8EFX6_DIPPU</name>
<organism evidence="1 2">
    <name type="scientific">Diploptera punctata</name>
    <name type="common">Pacific beetle cockroach</name>
    <dbReference type="NCBI Taxonomy" id="6984"/>
    <lineage>
        <taxon>Eukaryota</taxon>
        <taxon>Metazoa</taxon>
        <taxon>Ecdysozoa</taxon>
        <taxon>Arthropoda</taxon>
        <taxon>Hexapoda</taxon>
        <taxon>Insecta</taxon>
        <taxon>Pterygota</taxon>
        <taxon>Neoptera</taxon>
        <taxon>Polyneoptera</taxon>
        <taxon>Dictyoptera</taxon>
        <taxon>Blattodea</taxon>
        <taxon>Blaberoidea</taxon>
        <taxon>Blaberidae</taxon>
        <taxon>Diplopterinae</taxon>
        <taxon>Diploptera</taxon>
    </lineage>
</organism>